<proteinExistence type="predicted"/>
<protein>
    <submittedName>
        <fullName evidence="1">Uncharacterized protein</fullName>
    </submittedName>
</protein>
<gene>
    <name evidence="1" type="ORF">DSL72_000198</name>
</gene>
<keyword evidence="2" id="KW-1185">Reference proteome</keyword>
<dbReference type="EMBL" id="CP063406">
    <property type="protein sequence ID" value="QSZ30640.1"/>
    <property type="molecule type" value="Genomic_DNA"/>
</dbReference>
<accession>A0A8A3P2B7</accession>
<sequence>MDQTHLKSSGWTTAKSLRKSPTLPLKIPTRDGINPYDYDAIVAYLAASVEVSLAAPVTPKVIGAVEKLVGTRRTLGGVLKSDNASSAVLSAIIPAAPAPKYIPEPMDLCSDPEFKLCKKGGPGMSDSSKAEARKEKSKAFRLKKQKQGKCSVGIDGMLRTTSSTKIGRQMLW</sequence>
<evidence type="ECO:0000313" key="2">
    <source>
        <dbReference type="Proteomes" id="UP000672032"/>
    </source>
</evidence>
<name>A0A8A3P2B7_9HELO</name>
<evidence type="ECO:0000313" key="1">
    <source>
        <dbReference type="EMBL" id="QSZ30640.1"/>
    </source>
</evidence>
<reference evidence="1" key="1">
    <citation type="submission" date="2020-10" db="EMBL/GenBank/DDBJ databases">
        <title>Genome Sequence of Monilinia vaccinii-corymbosi Sheds Light on Mummy Berry Disease Infection of Blueberry and Mating Type.</title>
        <authorList>
            <person name="Yow A.G."/>
            <person name="Zhang Y."/>
            <person name="Bansal K."/>
            <person name="Eacker S.M."/>
            <person name="Sullivan S."/>
            <person name="Liachko I."/>
            <person name="Cubeta M.A."/>
            <person name="Rollins J.A."/>
            <person name="Ashrafi H."/>
        </authorList>
    </citation>
    <scope>NUCLEOTIDE SEQUENCE</scope>
    <source>
        <strain evidence="1">RL-1</strain>
    </source>
</reference>
<dbReference type="Proteomes" id="UP000672032">
    <property type="component" value="Chromosome 2"/>
</dbReference>
<organism evidence="1 2">
    <name type="scientific">Monilinia vaccinii-corymbosi</name>
    <dbReference type="NCBI Taxonomy" id="61207"/>
    <lineage>
        <taxon>Eukaryota</taxon>
        <taxon>Fungi</taxon>
        <taxon>Dikarya</taxon>
        <taxon>Ascomycota</taxon>
        <taxon>Pezizomycotina</taxon>
        <taxon>Leotiomycetes</taxon>
        <taxon>Helotiales</taxon>
        <taxon>Sclerotiniaceae</taxon>
        <taxon>Monilinia</taxon>
    </lineage>
</organism>
<dbReference type="AlphaFoldDB" id="A0A8A3P2B7"/>